<evidence type="ECO:0000256" key="4">
    <source>
        <dbReference type="PROSITE-ProRule" id="PRU00325"/>
    </source>
</evidence>
<evidence type="ECO:0000256" key="3">
    <source>
        <dbReference type="ARBA" id="ARBA00022833"/>
    </source>
</evidence>
<dbReference type="Pfam" id="PF04434">
    <property type="entry name" value="SWIM"/>
    <property type="match status" value="1"/>
</dbReference>
<dbReference type="SMART" id="SM00575">
    <property type="entry name" value="ZnF_PMZ"/>
    <property type="match status" value="1"/>
</dbReference>
<reference evidence="7" key="1">
    <citation type="journal article" date="2013" name="Nature">
        <title>Draft genome of the wheat A-genome progenitor Triticum urartu.</title>
        <authorList>
            <person name="Ling H.Q."/>
            <person name="Zhao S."/>
            <person name="Liu D."/>
            <person name="Wang J."/>
            <person name="Sun H."/>
            <person name="Zhang C."/>
            <person name="Fan H."/>
            <person name="Li D."/>
            <person name="Dong L."/>
            <person name="Tao Y."/>
            <person name="Gao C."/>
            <person name="Wu H."/>
            <person name="Li Y."/>
            <person name="Cui Y."/>
            <person name="Guo X."/>
            <person name="Zheng S."/>
            <person name="Wang B."/>
            <person name="Yu K."/>
            <person name="Liang Q."/>
            <person name="Yang W."/>
            <person name="Lou X."/>
            <person name="Chen J."/>
            <person name="Feng M."/>
            <person name="Jian J."/>
            <person name="Zhang X."/>
            <person name="Luo G."/>
            <person name="Jiang Y."/>
            <person name="Liu J."/>
            <person name="Wang Z."/>
            <person name="Sha Y."/>
            <person name="Zhang B."/>
            <person name="Wu H."/>
            <person name="Tang D."/>
            <person name="Shen Q."/>
            <person name="Xue P."/>
            <person name="Zou S."/>
            <person name="Wang X."/>
            <person name="Liu X."/>
            <person name="Wang F."/>
            <person name="Yang Y."/>
            <person name="An X."/>
            <person name="Dong Z."/>
            <person name="Zhang K."/>
            <person name="Zhang X."/>
            <person name="Luo M.C."/>
            <person name="Dvorak J."/>
            <person name="Tong Y."/>
            <person name="Wang J."/>
            <person name="Yang H."/>
            <person name="Li Z."/>
            <person name="Wang D."/>
            <person name="Zhang A."/>
            <person name="Wang J."/>
        </authorList>
    </citation>
    <scope>NUCLEOTIDE SEQUENCE</scope>
    <source>
        <strain evidence="7">cv. G1812</strain>
    </source>
</reference>
<dbReference type="Gramene" id="TuG1812G0600002395.01.T01">
    <property type="protein sequence ID" value="TuG1812G0600002395.01.T01"/>
    <property type="gene ID" value="TuG1812G0600002395.01"/>
</dbReference>
<dbReference type="InterPro" id="IPR007527">
    <property type="entry name" value="Znf_SWIM"/>
</dbReference>
<keyword evidence="7" id="KW-1185">Reference proteome</keyword>
<dbReference type="EnsemblPlants" id="TuG1812G0600002395.01.T01">
    <property type="protein sequence ID" value="TuG1812G0600002395.01.T01"/>
    <property type="gene ID" value="TuG1812G0600002395.01"/>
</dbReference>
<reference evidence="6" key="2">
    <citation type="submission" date="2018-03" db="EMBL/GenBank/DDBJ databases">
        <title>The Triticum urartu genome reveals the dynamic nature of wheat genome evolution.</title>
        <authorList>
            <person name="Ling H."/>
            <person name="Ma B."/>
            <person name="Shi X."/>
            <person name="Liu H."/>
            <person name="Dong L."/>
            <person name="Sun H."/>
            <person name="Cao Y."/>
            <person name="Gao Q."/>
            <person name="Zheng S."/>
            <person name="Li Y."/>
            <person name="Yu Y."/>
            <person name="Du H."/>
            <person name="Qi M."/>
            <person name="Li Y."/>
            <person name="Yu H."/>
            <person name="Cui Y."/>
            <person name="Wang N."/>
            <person name="Chen C."/>
            <person name="Wu H."/>
            <person name="Zhao Y."/>
            <person name="Zhang J."/>
            <person name="Li Y."/>
            <person name="Zhou W."/>
            <person name="Zhang B."/>
            <person name="Hu W."/>
            <person name="Eijk M."/>
            <person name="Tang J."/>
            <person name="Witsenboer H."/>
            <person name="Zhao S."/>
            <person name="Li Z."/>
            <person name="Zhang A."/>
            <person name="Wang D."/>
            <person name="Liang C."/>
        </authorList>
    </citation>
    <scope>NUCLEOTIDE SEQUENCE [LARGE SCALE GENOMIC DNA]</scope>
    <source>
        <strain evidence="6">cv. G1812</strain>
    </source>
</reference>
<evidence type="ECO:0000313" key="7">
    <source>
        <dbReference type="Proteomes" id="UP000015106"/>
    </source>
</evidence>
<keyword evidence="3" id="KW-0862">Zinc</keyword>
<evidence type="ECO:0000256" key="2">
    <source>
        <dbReference type="ARBA" id="ARBA00022771"/>
    </source>
</evidence>
<reference evidence="6" key="3">
    <citation type="submission" date="2022-06" db="UniProtKB">
        <authorList>
            <consortium name="EnsemblPlants"/>
        </authorList>
    </citation>
    <scope>IDENTIFICATION</scope>
</reference>
<evidence type="ECO:0000256" key="1">
    <source>
        <dbReference type="ARBA" id="ARBA00022723"/>
    </source>
</evidence>
<protein>
    <recommendedName>
        <fullName evidence="5">SWIM-type domain-containing protein</fullName>
    </recommendedName>
</protein>
<dbReference type="PANTHER" id="PTHR47482">
    <property type="entry name" value="OS11G0632001 PROTEIN"/>
    <property type="match status" value="1"/>
</dbReference>
<keyword evidence="1" id="KW-0479">Metal-binding</keyword>
<dbReference type="InterPro" id="IPR006564">
    <property type="entry name" value="Znf_PMZ"/>
</dbReference>
<proteinExistence type="predicted"/>
<dbReference type="Proteomes" id="UP000015106">
    <property type="component" value="Chromosome 6"/>
</dbReference>
<dbReference type="GO" id="GO:0008270">
    <property type="term" value="F:zinc ion binding"/>
    <property type="evidence" value="ECO:0007669"/>
    <property type="project" value="UniProtKB-KW"/>
</dbReference>
<keyword evidence="2 4" id="KW-0863">Zinc-finger</keyword>
<dbReference type="PROSITE" id="PS50966">
    <property type="entry name" value="ZF_SWIM"/>
    <property type="match status" value="1"/>
</dbReference>
<dbReference type="PANTHER" id="PTHR47482:SF5">
    <property type="entry name" value="FAR1 DOMAIN-CONTAINING PROTEIN"/>
    <property type="match status" value="1"/>
</dbReference>
<organism evidence="6 7">
    <name type="scientific">Triticum urartu</name>
    <name type="common">Red wild einkorn</name>
    <name type="synonym">Crithodium urartu</name>
    <dbReference type="NCBI Taxonomy" id="4572"/>
    <lineage>
        <taxon>Eukaryota</taxon>
        <taxon>Viridiplantae</taxon>
        <taxon>Streptophyta</taxon>
        <taxon>Embryophyta</taxon>
        <taxon>Tracheophyta</taxon>
        <taxon>Spermatophyta</taxon>
        <taxon>Magnoliopsida</taxon>
        <taxon>Liliopsida</taxon>
        <taxon>Poales</taxon>
        <taxon>Poaceae</taxon>
        <taxon>BOP clade</taxon>
        <taxon>Pooideae</taxon>
        <taxon>Triticodae</taxon>
        <taxon>Triticeae</taxon>
        <taxon>Triticinae</taxon>
        <taxon>Triticum</taxon>
    </lineage>
</organism>
<feature type="domain" description="SWIM-type" evidence="5">
    <location>
        <begin position="28"/>
        <end position="64"/>
    </location>
</feature>
<accession>A0A8R7QTP9</accession>
<evidence type="ECO:0000259" key="5">
    <source>
        <dbReference type="PROSITE" id="PS50966"/>
    </source>
</evidence>
<dbReference type="AlphaFoldDB" id="A0A8R7QTP9"/>
<sequence length="109" mass="12723">MKGQNVDGRVVVQHVDSDSRAHWCKVGYVVMVDRESDTYNCGCAMYEHMGLLCRHALRVMIHVGVLRLPTHYVMKRWTRDARDILPDHIKNYQRDSDIGVSKTFRHNIL</sequence>
<name>A0A8R7QTP9_TRIUA</name>
<evidence type="ECO:0000313" key="6">
    <source>
        <dbReference type="EnsemblPlants" id="TuG1812G0600002395.01.T01"/>
    </source>
</evidence>